<reference evidence="3" key="1">
    <citation type="submission" date="2016-10" db="EMBL/GenBank/DDBJ databases">
        <authorList>
            <person name="Varghese N."/>
            <person name="Submissions S."/>
        </authorList>
    </citation>
    <scope>NUCLEOTIDE SEQUENCE [LARGE SCALE GENOMIC DNA]</scope>
    <source>
        <strain evidence="3">DSM 6150</strain>
    </source>
</reference>
<evidence type="ECO:0000259" key="1">
    <source>
        <dbReference type="PROSITE" id="PS51725"/>
    </source>
</evidence>
<sequence length="98" mass="10923">MTTTIFATVEAKSEAIQHVEAALRGMIQPTRNEPGCVRYELFASEEAPGTFHLLETYADDDALNRHHQSPHFAELLASLANKLARDIQISRFVSILAE</sequence>
<proteinExistence type="predicted"/>
<dbReference type="InterPro" id="IPR050744">
    <property type="entry name" value="AI-2_Isomerase_LsrG"/>
</dbReference>
<gene>
    <name evidence="2" type="ORF">SAMN05660284_02041</name>
</gene>
<dbReference type="InterPro" id="IPR011008">
    <property type="entry name" value="Dimeric_a/b-barrel"/>
</dbReference>
<dbReference type="PROSITE" id="PS51725">
    <property type="entry name" value="ABM"/>
    <property type="match status" value="1"/>
</dbReference>
<name>A0A1I5B3B2_9NEIS</name>
<dbReference type="Gene3D" id="3.30.70.100">
    <property type="match status" value="1"/>
</dbReference>
<dbReference type="STRING" id="83765.SAMN05660284_02041"/>
<dbReference type="RefSeq" id="WP_091195612.1">
    <property type="nucleotide sequence ID" value="NZ_FOVE01000015.1"/>
</dbReference>
<evidence type="ECO:0000313" key="3">
    <source>
        <dbReference type="Proteomes" id="UP000242869"/>
    </source>
</evidence>
<dbReference type="SUPFAM" id="SSF54909">
    <property type="entry name" value="Dimeric alpha+beta barrel"/>
    <property type="match status" value="1"/>
</dbReference>
<dbReference type="OrthoDB" id="9812192at2"/>
<dbReference type="AlphaFoldDB" id="A0A1I5B3B2"/>
<dbReference type="Pfam" id="PF03992">
    <property type="entry name" value="ABM"/>
    <property type="match status" value="1"/>
</dbReference>
<dbReference type="InterPro" id="IPR007138">
    <property type="entry name" value="ABM_dom"/>
</dbReference>
<keyword evidence="3" id="KW-1185">Reference proteome</keyword>
<dbReference type="GO" id="GO:0004497">
    <property type="term" value="F:monooxygenase activity"/>
    <property type="evidence" value="ECO:0007669"/>
    <property type="project" value="UniProtKB-KW"/>
</dbReference>
<protein>
    <submittedName>
        <fullName evidence="2">Quinol monooxygenase YgiN</fullName>
    </submittedName>
</protein>
<dbReference type="PANTHER" id="PTHR33336:SF3">
    <property type="entry name" value="ABM DOMAIN-CONTAINING PROTEIN"/>
    <property type="match status" value="1"/>
</dbReference>
<keyword evidence="2" id="KW-0560">Oxidoreductase</keyword>
<dbReference type="EMBL" id="FOVE01000015">
    <property type="protein sequence ID" value="SFN69218.1"/>
    <property type="molecule type" value="Genomic_DNA"/>
</dbReference>
<feature type="domain" description="ABM" evidence="1">
    <location>
        <begin position="3"/>
        <end position="92"/>
    </location>
</feature>
<keyword evidence="2" id="KW-0503">Monooxygenase</keyword>
<dbReference type="PANTHER" id="PTHR33336">
    <property type="entry name" value="QUINOL MONOOXYGENASE YGIN-RELATED"/>
    <property type="match status" value="1"/>
</dbReference>
<organism evidence="2 3">
    <name type="scientific">Formivibrio citricus</name>
    <dbReference type="NCBI Taxonomy" id="83765"/>
    <lineage>
        <taxon>Bacteria</taxon>
        <taxon>Pseudomonadati</taxon>
        <taxon>Pseudomonadota</taxon>
        <taxon>Betaproteobacteria</taxon>
        <taxon>Neisseriales</taxon>
        <taxon>Chitinibacteraceae</taxon>
        <taxon>Formivibrio</taxon>
    </lineage>
</organism>
<evidence type="ECO:0000313" key="2">
    <source>
        <dbReference type="EMBL" id="SFN69218.1"/>
    </source>
</evidence>
<accession>A0A1I5B3B2</accession>
<dbReference type="Proteomes" id="UP000242869">
    <property type="component" value="Unassembled WGS sequence"/>
</dbReference>